<gene>
    <name evidence="2" type="ORF">MELLADRAFT_74800</name>
</gene>
<feature type="signal peptide" evidence="1">
    <location>
        <begin position="1"/>
        <end position="19"/>
    </location>
</feature>
<dbReference type="KEGG" id="mlr:MELLADRAFT_74800"/>
<proteinExistence type="predicted"/>
<dbReference type="HOGENOM" id="CLU_196965_0_0_1"/>
<evidence type="ECO:0000313" key="3">
    <source>
        <dbReference type="Proteomes" id="UP000001072"/>
    </source>
</evidence>
<dbReference type="InParanoid" id="F4RL90"/>
<dbReference type="EMBL" id="GL883106">
    <property type="protein sequence ID" value="EGG06911.1"/>
    <property type="molecule type" value="Genomic_DNA"/>
</dbReference>
<sequence length="79" mass="8150">MRFIQLLMIACALTGTVLTSPAQKDTISTGNTILQSRATAVLGLGKRTDDESDNCADCDPAACVTAAFKAYCASKGCGC</sequence>
<evidence type="ECO:0000256" key="1">
    <source>
        <dbReference type="SAM" id="SignalP"/>
    </source>
</evidence>
<feature type="chain" id="PRO_5003321668" evidence="1">
    <location>
        <begin position="20"/>
        <end position="79"/>
    </location>
</feature>
<keyword evidence="1" id="KW-0732">Signal</keyword>
<dbReference type="RefSeq" id="XP_007409871.1">
    <property type="nucleotide sequence ID" value="XM_007409809.1"/>
</dbReference>
<organism evidence="3">
    <name type="scientific">Melampsora larici-populina (strain 98AG31 / pathotype 3-4-7)</name>
    <name type="common">Poplar leaf rust fungus</name>
    <dbReference type="NCBI Taxonomy" id="747676"/>
    <lineage>
        <taxon>Eukaryota</taxon>
        <taxon>Fungi</taxon>
        <taxon>Dikarya</taxon>
        <taxon>Basidiomycota</taxon>
        <taxon>Pucciniomycotina</taxon>
        <taxon>Pucciniomycetes</taxon>
        <taxon>Pucciniales</taxon>
        <taxon>Melampsoraceae</taxon>
        <taxon>Melampsora</taxon>
    </lineage>
</organism>
<dbReference type="Proteomes" id="UP000001072">
    <property type="component" value="Unassembled WGS sequence"/>
</dbReference>
<name>F4RL90_MELLP</name>
<accession>F4RL90</accession>
<dbReference type="AlphaFoldDB" id="F4RL90"/>
<keyword evidence="3" id="KW-1185">Reference proteome</keyword>
<evidence type="ECO:0000313" key="2">
    <source>
        <dbReference type="EMBL" id="EGG06911.1"/>
    </source>
</evidence>
<reference evidence="3" key="1">
    <citation type="journal article" date="2011" name="Proc. Natl. Acad. Sci. U.S.A.">
        <title>Obligate biotrophy features unraveled by the genomic analysis of rust fungi.</title>
        <authorList>
            <person name="Duplessis S."/>
            <person name="Cuomo C.A."/>
            <person name="Lin Y.-C."/>
            <person name="Aerts A."/>
            <person name="Tisserant E."/>
            <person name="Veneault-Fourrey C."/>
            <person name="Joly D.L."/>
            <person name="Hacquard S."/>
            <person name="Amselem J."/>
            <person name="Cantarel B.L."/>
            <person name="Chiu R."/>
            <person name="Coutinho P.M."/>
            <person name="Feau N."/>
            <person name="Field M."/>
            <person name="Frey P."/>
            <person name="Gelhaye E."/>
            <person name="Goldberg J."/>
            <person name="Grabherr M.G."/>
            <person name="Kodira C.D."/>
            <person name="Kohler A."/>
            <person name="Kuees U."/>
            <person name="Lindquist E.A."/>
            <person name="Lucas S.M."/>
            <person name="Mago R."/>
            <person name="Mauceli E."/>
            <person name="Morin E."/>
            <person name="Murat C."/>
            <person name="Pangilinan J.L."/>
            <person name="Park R."/>
            <person name="Pearson M."/>
            <person name="Quesneville H."/>
            <person name="Rouhier N."/>
            <person name="Sakthikumar S."/>
            <person name="Salamov A.A."/>
            <person name="Schmutz J."/>
            <person name="Selles B."/>
            <person name="Shapiro H."/>
            <person name="Tanguay P."/>
            <person name="Tuskan G.A."/>
            <person name="Henrissat B."/>
            <person name="Van de Peer Y."/>
            <person name="Rouze P."/>
            <person name="Ellis J.G."/>
            <person name="Dodds P.N."/>
            <person name="Schein J.E."/>
            <person name="Zhong S."/>
            <person name="Hamelin R.C."/>
            <person name="Grigoriev I.V."/>
            <person name="Szabo L.J."/>
            <person name="Martin F."/>
        </authorList>
    </citation>
    <scope>NUCLEOTIDE SEQUENCE [LARGE SCALE GENOMIC DNA]</scope>
    <source>
        <strain evidence="3">98AG31 / pathotype 3-4-7</strain>
    </source>
</reference>
<dbReference type="GeneID" id="18932596"/>
<protein>
    <submittedName>
        <fullName evidence="2">Secreted protein</fullName>
    </submittedName>
</protein>
<dbReference type="VEuPathDB" id="FungiDB:MELLADRAFT_74800"/>